<gene>
    <name evidence="2" type="ORF">BDA99DRAFT_495451</name>
</gene>
<dbReference type="AlphaFoldDB" id="A0AAD5KSQ3"/>
<feature type="transmembrane region" description="Helical" evidence="1">
    <location>
        <begin position="68"/>
        <end position="94"/>
    </location>
</feature>
<evidence type="ECO:0000313" key="3">
    <source>
        <dbReference type="Proteomes" id="UP001209540"/>
    </source>
</evidence>
<keyword evidence="1" id="KW-0812">Transmembrane</keyword>
<name>A0AAD5KSQ3_9FUNG</name>
<dbReference type="Proteomes" id="UP001209540">
    <property type="component" value="Unassembled WGS sequence"/>
</dbReference>
<comment type="caution">
    <text evidence="2">The sequence shown here is derived from an EMBL/GenBank/DDBJ whole genome shotgun (WGS) entry which is preliminary data.</text>
</comment>
<reference evidence="2" key="2">
    <citation type="submission" date="2023-02" db="EMBL/GenBank/DDBJ databases">
        <authorList>
            <consortium name="DOE Joint Genome Institute"/>
            <person name="Mondo S.J."/>
            <person name="Chang Y."/>
            <person name="Wang Y."/>
            <person name="Ahrendt S."/>
            <person name="Andreopoulos W."/>
            <person name="Barry K."/>
            <person name="Beard J."/>
            <person name="Benny G.L."/>
            <person name="Blankenship S."/>
            <person name="Bonito G."/>
            <person name="Cuomo C."/>
            <person name="Desiro A."/>
            <person name="Gervers K.A."/>
            <person name="Hundley H."/>
            <person name="Kuo A."/>
            <person name="LaButti K."/>
            <person name="Lang B.F."/>
            <person name="Lipzen A."/>
            <person name="O'Donnell K."/>
            <person name="Pangilinan J."/>
            <person name="Reynolds N."/>
            <person name="Sandor L."/>
            <person name="Smith M.W."/>
            <person name="Tsang A."/>
            <person name="Grigoriev I.V."/>
            <person name="Stajich J.E."/>
            <person name="Spatafora J.W."/>
        </authorList>
    </citation>
    <scope>NUCLEOTIDE SEQUENCE</scope>
    <source>
        <strain evidence="2">RSA 2281</strain>
    </source>
</reference>
<accession>A0AAD5KSQ3</accession>
<proteinExistence type="predicted"/>
<feature type="transmembrane region" description="Helical" evidence="1">
    <location>
        <begin position="106"/>
        <end position="126"/>
    </location>
</feature>
<keyword evidence="1" id="KW-0472">Membrane</keyword>
<protein>
    <submittedName>
        <fullName evidence="2">Uncharacterized protein</fullName>
    </submittedName>
</protein>
<keyword evidence="3" id="KW-1185">Reference proteome</keyword>
<keyword evidence="1" id="KW-1133">Transmembrane helix</keyword>
<evidence type="ECO:0000313" key="2">
    <source>
        <dbReference type="EMBL" id="KAI9275426.1"/>
    </source>
</evidence>
<evidence type="ECO:0000256" key="1">
    <source>
        <dbReference type="SAM" id="Phobius"/>
    </source>
</evidence>
<organism evidence="2 3">
    <name type="scientific">Phascolomyces articulosus</name>
    <dbReference type="NCBI Taxonomy" id="60185"/>
    <lineage>
        <taxon>Eukaryota</taxon>
        <taxon>Fungi</taxon>
        <taxon>Fungi incertae sedis</taxon>
        <taxon>Mucoromycota</taxon>
        <taxon>Mucoromycotina</taxon>
        <taxon>Mucoromycetes</taxon>
        <taxon>Mucorales</taxon>
        <taxon>Lichtheimiaceae</taxon>
        <taxon>Phascolomyces</taxon>
    </lineage>
</organism>
<sequence length="141" mass="16548">MIECTHQTDKISNACPTWKIHPFQNITWQLTNSPHNHKLLIEKVDCSTCHVNIFNVFCFFISHFYRNIFLFCCCRCCSIVGWVYAFFTLFVRIIGSTFSFLDKFHLFTPCITTFAYFLFIFLVDPAKPTVDIVKMSAHFCT</sequence>
<reference evidence="2" key="1">
    <citation type="journal article" date="2022" name="IScience">
        <title>Evolution of zygomycete secretomes and the origins of terrestrial fungal ecologies.</title>
        <authorList>
            <person name="Chang Y."/>
            <person name="Wang Y."/>
            <person name="Mondo S."/>
            <person name="Ahrendt S."/>
            <person name="Andreopoulos W."/>
            <person name="Barry K."/>
            <person name="Beard J."/>
            <person name="Benny G.L."/>
            <person name="Blankenship S."/>
            <person name="Bonito G."/>
            <person name="Cuomo C."/>
            <person name="Desiro A."/>
            <person name="Gervers K.A."/>
            <person name="Hundley H."/>
            <person name="Kuo A."/>
            <person name="LaButti K."/>
            <person name="Lang B.F."/>
            <person name="Lipzen A."/>
            <person name="O'Donnell K."/>
            <person name="Pangilinan J."/>
            <person name="Reynolds N."/>
            <person name="Sandor L."/>
            <person name="Smith M.E."/>
            <person name="Tsang A."/>
            <person name="Grigoriev I.V."/>
            <person name="Stajich J.E."/>
            <person name="Spatafora J.W."/>
        </authorList>
    </citation>
    <scope>NUCLEOTIDE SEQUENCE</scope>
    <source>
        <strain evidence="2">RSA 2281</strain>
    </source>
</reference>
<dbReference type="EMBL" id="JAIXMP010000003">
    <property type="protein sequence ID" value="KAI9275426.1"/>
    <property type="molecule type" value="Genomic_DNA"/>
</dbReference>